<comment type="similarity">
    <text evidence="1">Belongs to the peptidase C14B family.</text>
</comment>
<evidence type="ECO:0000256" key="1">
    <source>
        <dbReference type="ARBA" id="ARBA00009005"/>
    </source>
</evidence>
<evidence type="ECO:0000259" key="2">
    <source>
        <dbReference type="Pfam" id="PF00656"/>
    </source>
</evidence>
<reference evidence="3 4" key="1">
    <citation type="submission" date="2017-06" db="EMBL/GenBank/DDBJ databases">
        <title>Comparative genomic analysis of Ambrosia Fusariam Clade fungi.</title>
        <authorList>
            <person name="Stajich J.E."/>
            <person name="Carrillo J."/>
            <person name="Kijimoto T."/>
            <person name="Eskalen A."/>
            <person name="O'Donnell K."/>
            <person name="Kasson M."/>
        </authorList>
    </citation>
    <scope>NUCLEOTIDE SEQUENCE [LARGE SCALE GENOMIC DNA]</scope>
    <source>
        <strain evidence="3 4">UCR1854</strain>
    </source>
</reference>
<organism evidence="3 4">
    <name type="scientific">Fusarium euwallaceae</name>
    <dbReference type="NCBI Taxonomy" id="1147111"/>
    <lineage>
        <taxon>Eukaryota</taxon>
        <taxon>Fungi</taxon>
        <taxon>Dikarya</taxon>
        <taxon>Ascomycota</taxon>
        <taxon>Pezizomycotina</taxon>
        <taxon>Sordariomycetes</taxon>
        <taxon>Hypocreomycetidae</taxon>
        <taxon>Hypocreales</taxon>
        <taxon>Nectriaceae</taxon>
        <taxon>Fusarium</taxon>
        <taxon>Fusarium solani species complex</taxon>
    </lineage>
</organism>
<dbReference type="PANTHER" id="PTHR48104:SF30">
    <property type="entry name" value="METACASPASE-1"/>
    <property type="match status" value="1"/>
</dbReference>
<dbReference type="EMBL" id="MIKF01000029">
    <property type="protein sequence ID" value="RTE82230.1"/>
    <property type="molecule type" value="Genomic_DNA"/>
</dbReference>
<dbReference type="PANTHER" id="PTHR48104">
    <property type="entry name" value="METACASPASE-4"/>
    <property type="match status" value="1"/>
</dbReference>
<dbReference type="InterPro" id="IPR011600">
    <property type="entry name" value="Pept_C14_caspase"/>
</dbReference>
<dbReference type="GO" id="GO:0004197">
    <property type="term" value="F:cysteine-type endopeptidase activity"/>
    <property type="evidence" value="ECO:0007669"/>
    <property type="project" value="InterPro"/>
</dbReference>
<protein>
    <recommendedName>
        <fullName evidence="2">Peptidase C14 caspase domain-containing protein</fullName>
    </recommendedName>
</protein>
<feature type="domain" description="Peptidase C14 caspase" evidence="2">
    <location>
        <begin position="9"/>
        <end position="279"/>
    </location>
</feature>
<dbReference type="Pfam" id="PF00656">
    <property type="entry name" value="Peptidase_C14"/>
    <property type="match status" value="1"/>
</dbReference>
<dbReference type="GO" id="GO:0006508">
    <property type="term" value="P:proteolysis"/>
    <property type="evidence" value="ECO:0007669"/>
    <property type="project" value="InterPro"/>
</dbReference>
<name>A0A430M2M7_9HYPO</name>
<dbReference type="Gene3D" id="3.40.50.1460">
    <property type="match status" value="1"/>
</dbReference>
<evidence type="ECO:0000313" key="4">
    <source>
        <dbReference type="Proteomes" id="UP000287124"/>
    </source>
</evidence>
<dbReference type="GO" id="GO:0005737">
    <property type="term" value="C:cytoplasm"/>
    <property type="evidence" value="ECO:0007669"/>
    <property type="project" value="TreeGrafter"/>
</dbReference>
<dbReference type="InterPro" id="IPR050452">
    <property type="entry name" value="Metacaspase"/>
</dbReference>
<keyword evidence="4" id="KW-1185">Reference proteome</keyword>
<accession>A0A430M2M7</accession>
<proteinExistence type="inferred from homology"/>
<evidence type="ECO:0000313" key="3">
    <source>
        <dbReference type="EMBL" id="RTE82230.1"/>
    </source>
</evidence>
<dbReference type="Proteomes" id="UP000287124">
    <property type="component" value="Unassembled WGS sequence"/>
</dbReference>
<comment type="caution">
    <text evidence="3">The sequence shown here is derived from an EMBL/GenBank/DDBJ whole genome shotgun (WGS) entry which is preliminary data.</text>
</comment>
<dbReference type="AlphaFoldDB" id="A0A430M2M7"/>
<sequence>MNDTPNKVWAILVGIDTYPGDFPLNLYGCVRDVENVESFLLSHFRNDSLQILKITSVDPCEEKQPTFDNITRTINEVKDQVKPNDFVYFHYSGHGGRQLRSGNTQNSGPEVSADDYVECLVLHGNRHLKDYELGGHFCELAETGAILFAVLDCCHSGGADRVDNRNIRQIDRILPADGRPGEPIEAISSATKAAHRAASIRPSYWTKVRKYTLLTACHPHQFAKECADSMGEMNGTLTLTMLASIQRLLRSNQPLTYESLYGDIRATIGSKSSRQNPILFGEKQRLLFSLDDGLASRHAMVVTVATDASQNMRVTIDQGEIHGLQCGEEWRIYPPGQVNLADPIATLTIDQVWAIRASGFINANVQGIEPGCLVALISPVYGQRLQVIVQDDALRQDLINREDIGVQFQAADYQGAHYEIRPDDEGQHQIMDASATPLTNRPSFQPGLPGAARIHEFLRTLAHYWRVLKLQNTRADLRGEFEFSVKDGTTHVRDGGSIKLRFRNLREPKRILGEEWDNETNSLLFSVLNLRADRKVALLIPDPDSEPIWSIPVAPEASYIRMSQD</sequence>
<gene>
    <name evidence="3" type="ORF">BHE90_003219</name>
</gene>